<reference evidence="1 2" key="1">
    <citation type="journal article" date="2017" name="Front. Microbiol.">
        <title>Phaeobacter piscinae sp. nov., a species of the Roseobacter group and potential aquaculture probiont.</title>
        <authorList>
            <person name="Sonnenschein E.C."/>
            <person name="Phippen C.B.W."/>
            <person name="Nielsen K.F."/>
            <person name="Mateiu R.V."/>
            <person name="Melchiorsen J."/>
            <person name="Gram L."/>
            <person name="Overmann J."/>
            <person name="Freese H.M."/>
        </authorList>
    </citation>
    <scope>NUCLEOTIDE SEQUENCE [LARGE SCALE GENOMIC DNA]</scope>
    <source>
        <strain evidence="1 2">P88</strain>
    </source>
</reference>
<evidence type="ECO:0000313" key="1">
    <source>
        <dbReference type="EMBL" id="AUQ99485.1"/>
    </source>
</evidence>
<evidence type="ECO:0000313" key="2">
    <source>
        <dbReference type="Proteomes" id="UP000236447"/>
    </source>
</evidence>
<accession>A0A2I7KA76</accession>
<dbReference type="EMBL" id="CP010725">
    <property type="protein sequence ID" value="AUQ99485.1"/>
    <property type="molecule type" value="Genomic_DNA"/>
</dbReference>
<gene>
    <name evidence="1" type="ORF">PhaeoP88_02124</name>
</gene>
<protein>
    <submittedName>
        <fullName evidence="1">Uncharacterized protein</fullName>
    </submittedName>
</protein>
<dbReference type="Proteomes" id="UP000236447">
    <property type="component" value="Chromosome"/>
</dbReference>
<proteinExistence type="predicted"/>
<organism evidence="1 2">
    <name type="scientific">Phaeobacter inhibens</name>
    <dbReference type="NCBI Taxonomy" id="221822"/>
    <lineage>
        <taxon>Bacteria</taxon>
        <taxon>Pseudomonadati</taxon>
        <taxon>Pseudomonadota</taxon>
        <taxon>Alphaproteobacteria</taxon>
        <taxon>Rhodobacterales</taxon>
        <taxon>Roseobacteraceae</taxon>
        <taxon>Phaeobacter</taxon>
    </lineage>
</organism>
<dbReference type="AlphaFoldDB" id="A0A2I7KA76"/>
<sequence length="197" mass="21106">MWPLAHHLLKVINYAVCTVQNGAPWIMITATPQHAALAAHPAAALQSSSRPAAANFADAAARTEPQPDPAAIAAIKARHDPSHVSPTEIDRMFDDLVGAGHPIDGDMLIFSTMGERFRSHLDTLTGTAPDYSQPIDLRQIAQDQRTLARQDNSSVAGWDSFLNFLDSFPARGEMTAANSLASRIAQTTLSDGVRPAS</sequence>
<reference evidence="1 2" key="2">
    <citation type="journal article" date="2017" name="Genome Biol. Evol.">
        <title>Trajectories and Drivers of Genome Evolution in Surface-Associated Marine Phaeobacter.</title>
        <authorList>
            <person name="Freese H.M."/>
            <person name="Sikorski J."/>
            <person name="Bunk B."/>
            <person name="Scheuner C."/>
            <person name="Meier-Kolthoff J.P."/>
            <person name="Sproer C."/>
            <person name="Gram L."/>
            <person name="Overmann J."/>
        </authorList>
    </citation>
    <scope>NUCLEOTIDE SEQUENCE [LARGE SCALE GENOMIC DNA]</scope>
    <source>
        <strain evidence="1 2">P88</strain>
    </source>
</reference>
<name>A0A2I7KA76_9RHOB</name>